<dbReference type="AlphaFoldDB" id="A0A9Q0AR56"/>
<dbReference type="EMBL" id="JAFIMR010000008">
    <property type="protein sequence ID" value="KAI1875280.1"/>
    <property type="molecule type" value="Genomic_DNA"/>
</dbReference>
<keyword evidence="2" id="KW-1185">Reference proteome</keyword>
<dbReference type="Proteomes" id="UP000829685">
    <property type="component" value="Unassembled WGS sequence"/>
</dbReference>
<accession>A0A9Q0AR56</accession>
<reference evidence="1" key="1">
    <citation type="submission" date="2021-03" db="EMBL/GenBank/DDBJ databases">
        <title>Revisited historic fungal species revealed as producer of novel bioactive compounds through whole genome sequencing and comparative genomics.</title>
        <authorList>
            <person name="Vignolle G.A."/>
            <person name="Hochenegger N."/>
            <person name="Mach R.L."/>
            <person name="Mach-Aigner A.R."/>
            <person name="Javad Rahimi M."/>
            <person name="Salim K.A."/>
            <person name="Chan C.M."/>
            <person name="Lim L.B.L."/>
            <person name="Cai F."/>
            <person name="Druzhinina I.S."/>
            <person name="U'Ren J.M."/>
            <person name="Derntl C."/>
        </authorList>
    </citation>
    <scope>NUCLEOTIDE SEQUENCE</scope>
    <source>
        <strain evidence="1">TUCIM 5799</strain>
    </source>
</reference>
<organism evidence="1 2">
    <name type="scientific">Neoarthrinium moseri</name>
    <dbReference type="NCBI Taxonomy" id="1658444"/>
    <lineage>
        <taxon>Eukaryota</taxon>
        <taxon>Fungi</taxon>
        <taxon>Dikarya</taxon>
        <taxon>Ascomycota</taxon>
        <taxon>Pezizomycotina</taxon>
        <taxon>Sordariomycetes</taxon>
        <taxon>Xylariomycetidae</taxon>
        <taxon>Amphisphaeriales</taxon>
        <taxon>Apiosporaceae</taxon>
        <taxon>Neoarthrinium</taxon>
    </lineage>
</organism>
<protein>
    <submittedName>
        <fullName evidence="1">Uncharacterized protein</fullName>
    </submittedName>
</protein>
<name>A0A9Q0AR56_9PEZI</name>
<evidence type="ECO:0000313" key="2">
    <source>
        <dbReference type="Proteomes" id="UP000829685"/>
    </source>
</evidence>
<proteinExistence type="predicted"/>
<gene>
    <name evidence="1" type="ORF">JX265_004338</name>
</gene>
<evidence type="ECO:0000313" key="1">
    <source>
        <dbReference type="EMBL" id="KAI1875280.1"/>
    </source>
</evidence>
<comment type="caution">
    <text evidence="1">The sequence shown here is derived from an EMBL/GenBank/DDBJ whole genome shotgun (WGS) entry which is preliminary data.</text>
</comment>
<sequence length="330" mass="38050">MAQASPDQAGNGEVENCLLCNQPGRSRFLVINVTNESNFLHLVRDHRLDNRKLRPTTLEVLCHNALFYGHLFKNELYNFLLTAPPVDNPKWPWKSWRNAYVDLTLPVDHYRSLATGCDTYCIHGNRDIMLLQGFLTNPREDKCRRFSKSAASTGPYDICWTPYMNMKRVMVPLIDLTEAFEAMPSLVEEGRSTVDHKDALLLMGNLMSPHSRVEECLILVGVEPWGTAWHRSGYFVRDGEPDDLDYMEPSPKLKYNPKCAGVTWHLLTSVIHPTAFNEFSDWCSAVNQAARFAERWNDTGLLPKLRLVQWKHDIHNIKRPMWIEAPLHFK</sequence>